<evidence type="ECO:0000313" key="1">
    <source>
        <dbReference type="EMBL" id="MFB9465222.1"/>
    </source>
</evidence>
<gene>
    <name evidence="1" type="ORF">ACFF45_21510</name>
</gene>
<name>A0ABV5N4L3_9ACTN</name>
<dbReference type="EMBL" id="JBHMCY010000041">
    <property type="protein sequence ID" value="MFB9465222.1"/>
    <property type="molecule type" value="Genomic_DNA"/>
</dbReference>
<organism evidence="1 2">
    <name type="scientific">Streptomyces cinereospinus</name>
    <dbReference type="NCBI Taxonomy" id="285561"/>
    <lineage>
        <taxon>Bacteria</taxon>
        <taxon>Bacillati</taxon>
        <taxon>Actinomycetota</taxon>
        <taxon>Actinomycetes</taxon>
        <taxon>Kitasatosporales</taxon>
        <taxon>Streptomycetaceae</taxon>
        <taxon>Streptomyces</taxon>
    </lineage>
</organism>
<reference evidence="1 2" key="1">
    <citation type="submission" date="2024-09" db="EMBL/GenBank/DDBJ databases">
        <authorList>
            <person name="Sun Q."/>
            <person name="Mori K."/>
        </authorList>
    </citation>
    <scope>NUCLEOTIDE SEQUENCE [LARGE SCALE GENOMIC DNA]</scope>
    <source>
        <strain evidence="1 2">JCM 6917</strain>
    </source>
</reference>
<protein>
    <submittedName>
        <fullName evidence="1">Uncharacterized protein</fullName>
    </submittedName>
</protein>
<accession>A0ABV5N4L3</accession>
<dbReference type="RefSeq" id="WP_381348056.1">
    <property type="nucleotide sequence ID" value="NZ_JBHMCY010000041.1"/>
</dbReference>
<proteinExistence type="predicted"/>
<sequence>MLRDVCSWRGRSAFVTGLTRETCRGRTHTGYGISAVSHVVETSRVR</sequence>
<comment type="caution">
    <text evidence="1">The sequence shown here is derived from an EMBL/GenBank/DDBJ whole genome shotgun (WGS) entry which is preliminary data.</text>
</comment>
<evidence type="ECO:0000313" key="2">
    <source>
        <dbReference type="Proteomes" id="UP001589709"/>
    </source>
</evidence>
<dbReference type="Proteomes" id="UP001589709">
    <property type="component" value="Unassembled WGS sequence"/>
</dbReference>
<keyword evidence="2" id="KW-1185">Reference proteome</keyword>